<accession>A0A250J622</accession>
<organism evidence="2 3">
    <name type="scientific">Cystobacter fuscus</name>
    <dbReference type="NCBI Taxonomy" id="43"/>
    <lineage>
        <taxon>Bacteria</taxon>
        <taxon>Pseudomonadati</taxon>
        <taxon>Myxococcota</taxon>
        <taxon>Myxococcia</taxon>
        <taxon>Myxococcales</taxon>
        <taxon>Cystobacterineae</taxon>
        <taxon>Archangiaceae</taxon>
        <taxon>Cystobacter</taxon>
    </lineage>
</organism>
<dbReference type="EMBL" id="CP022098">
    <property type="protein sequence ID" value="ATB39379.1"/>
    <property type="molecule type" value="Genomic_DNA"/>
</dbReference>
<gene>
    <name evidence="2" type="ORF">CYFUS_004823</name>
</gene>
<evidence type="ECO:0000259" key="1">
    <source>
        <dbReference type="Pfam" id="PF13304"/>
    </source>
</evidence>
<dbReference type="GO" id="GO:0000731">
    <property type="term" value="P:DNA synthesis involved in DNA repair"/>
    <property type="evidence" value="ECO:0007669"/>
    <property type="project" value="TreeGrafter"/>
</dbReference>
<sequence length="427" mass="46760">MVFVGPNGAGKTNLVRALEVFGEVLHRGTVEPIQEHGYDQLIRREKRPARSGLYFSIRAELPALAVQNALSILPIIMGKEKESSTSGPIHIEVGVGVTGSDQTDEVRINREELRFSSPKGALDVAFDGSRIDTNAGADPVLWALMYSQILPYARNLKGSDFSNPENLKKVISEAFTPNTQDQVEPQLLRLINWQRMPSRPMMHIRDVSQVKRLRLDASALRRDLSFEDSKDSTIGPTGEGLASAVAKLRGSKPEPSARFRKVLEELQEVYPRIEDVFARRIPSGHLILLFKEHGISDELGQGSVSDGVLHALALLVALHQEASGEAGLLVIEEPENAIHPWPLRKLIVRAQASSRQIILTTHSETVVNAVVDPENLFLVENDNKKGTTVTPAIERESALKAILEESGQKLGDVWLDGSLGGVPGGES</sequence>
<name>A0A250J622_9BACT</name>
<dbReference type="InterPro" id="IPR003959">
    <property type="entry name" value="ATPase_AAA_core"/>
</dbReference>
<dbReference type="Gene3D" id="3.40.50.300">
    <property type="entry name" value="P-loop containing nucleotide triphosphate hydrolases"/>
    <property type="match status" value="1"/>
</dbReference>
<dbReference type="PANTHER" id="PTHR32182:SF22">
    <property type="entry name" value="ATP-DEPENDENT ENDONUCLEASE, OLD FAMILY-RELATED"/>
    <property type="match status" value="1"/>
</dbReference>
<dbReference type="InterPro" id="IPR014555">
    <property type="entry name" value="RecF-like"/>
</dbReference>
<dbReference type="PIRSF" id="PIRSF029347">
    <property type="entry name" value="RecF"/>
    <property type="match status" value="1"/>
</dbReference>
<evidence type="ECO:0000313" key="2">
    <source>
        <dbReference type="EMBL" id="ATB39379.1"/>
    </source>
</evidence>
<dbReference type="GO" id="GO:0016887">
    <property type="term" value="F:ATP hydrolysis activity"/>
    <property type="evidence" value="ECO:0007669"/>
    <property type="project" value="InterPro"/>
</dbReference>
<dbReference type="KEGG" id="cfus:CYFUS_004823"/>
<proteinExistence type="predicted"/>
<dbReference type="PANTHER" id="PTHR32182">
    <property type="entry name" value="DNA REPLICATION AND REPAIR PROTEIN RECF"/>
    <property type="match status" value="1"/>
</dbReference>
<dbReference type="Pfam" id="PF13304">
    <property type="entry name" value="AAA_21"/>
    <property type="match status" value="1"/>
</dbReference>
<dbReference type="GO" id="GO:0006302">
    <property type="term" value="P:double-strand break repair"/>
    <property type="evidence" value="ECO:0007669"/>
    <property type="project" value="TreeGrafter"/>
</dbReference>
<reference evidence="2 3" key="1">
    <citation type="submission" date="2017-06" db="EMBL/GenBank/DDBJ databases">
        <title>Sequencing and comparative analysis of myxobacterial genomes.</title>
        <authorList>
            <person name="Rupp O."/>
            <person name="Goesmann A."/>
            <person name="Sogaard-Andersen L."/>
        </authorList>
    </citation>
    <scope>NUCLEOTIDE SEQUENCE [LARGE SCALE GENOMIC DNA]</scope>
    <source>
        <strain evidence="2 3">DSM 52655</strain>
    </source>
</reference>
<dbReference type="InterPro" id="IPR027417">
    <property type="entry name" value="P-loop_NTPase"/>
</dbReference>
<dbReference type="AlphaFoldDB" id="A0A250J622"/>
<dbReference type="SUPFAM" id="SSF52540">
    <property type="entry name" value="P-loop containing nucleoside triphosphate hydrolases"/>
    <property type="match status" value="1"/>
</dbReference>
<dbReference type="Proteomes" id="UP000217257">
    <property type="component" value="Chromosome"/>
</dbReference>
<feature type="domain" description="ATPase AAA-type core" evidence="1">
    <location>
        <begin position="263"/>
        <end position="367"/>
    </location>
</feature>
<dbReference type="GO" id="GO:0005524">
    <property type="term" value="F:ATP binding"/>
    <property type="evidence" value="ECO:0007669"/>
    <property type="project" value="InterPro"/>
</dbReference>
<evidence type="ECO:0000313" key="3">
    <source>
        <dbReference type="Proteomes" id="UP000217257"/>
    </source>
</evidence>
<protein>
    <recommendedName>
        <fullName evidence="1">ATPase AAA-type core domain-containing protein</fullName>
    </recommendedName>
</protein>